<dbReference type="GO" id="GO:0008360">
    <property type="term" value="P:regulation of cell shape"/>
    <property type="evidence" value="ECO:0007669"/>
    <property type="project" value="UniProtKB-ARBA"/>
</dbReference>
<evidence type="ECO:0000256" key="5">
    <source>
        <dbReference type="ARBA" id="ARBA00022692"/>
    </source>
</evidence>
<comment type="function">
    <text evidence="14">Receptor for SEMA4D. Plays a role in GABAergic synapse development. Mediates SEMA4A- and SEMA4D-dependent inhibitory synapse development. Plays a role in RHOA activation and subsequent changes of the actin cytoskeleton. Plays a role in axon guidance, invasive growth and cell migration.</text>
</comment>
<dbReference type="GO" id="GO:0030334">
    <property type="term" value="P:regulation of cell migration"/>
    <property type="evidence" value="ECO:0007669"/>
    <property type="project" value="TreeGrafter"/>
</dbReference>
<dbReference type="SMART" id="SM00423">
    <property type="entry name" value="PSI"/>
    <property type="match status" value="3"/>
</dbReference>
<dbReference type="InterPro" id="IPR016201">
    <property type="entry name" value="PSI"/>
</dbReference>
<keyword evidence="4" id="KW-0597">Phosphoprotein</keyword>
<feature type="chain" id="PRO_5043497336" description="Plexin-B1" evidence="18">
    <location>
        <begin position="23"/>
        <end position="1742"/>
    </location>
</feature>
<evidence type="ECO:0000256" key="11">
    <source>
        <dbReference type="ARBA" id="ARBA00023157"/>
    </source>
</evidence>
<keyword evidence="6 18" id="KW-0732">Signal</keyword>
<sequence length="1742" mass="192972">MLASSLHPLLFLFLLLPPPWPASFLPQGVDLEGSPLSHLLLDPRSGTLYVGGVDHLYQLTSDLRVTARVRTGPQLDSADCLPPIVAKDCPTATSTHNFNKLLLLEEAGPEETGAESGSLIVCGTLFQGICEKRSLSNITELLFSTTNPVDTQYVATNSPTISTVAVIISTEGAGAATGRAGSRMRLMLVGRGYTKGPGDIPPITTRRLHPVHPPRRMFAQEEDLGKLVVGSYSEYSNHFVKAFVHGKHVYFLFWRRDTYEKEYRTYVSRLCLSDRSFYSYVEVPLLCGKGYNLAQGAWLGNHTGSPALFVVVSAGQASTPQATSQTALCVYSMQQLDAMLIRTQELCYTQGGKNSSGDTEAYIEYQVSSNCLKLPKSSLVDYPCGGEHTPNPIASKVPLSAKPTFTCTTHLSAVATATEAGLTIAFLGDHEGTLHKVLVHEDGSGHLYSSVHVHPNSPVSADLLLDQKQEHVYVLTHSKLSKVPVSSCEQQTDCGSCLSMSDPYCGWCVLQGRCTRKHECKRHQEDNHWLWSFSQTDQCVRVERVQPPNQSRDTQTKVTLSVVQLPSLSSFESLSCEFGHLPPSPAQITENSVICQSPEPLLLPATPPGTDHMILSVAVKFGNVTITTGSMTFYDCEAVSRLNQTSQCLSCVSSVWGCNWCPLDQLCSHSSNCPHHHTILNHKVSSEGPSSCPLVYALHSPALVPMGLTTTVVLLGRNLDIYTFHFEVSELQYSAPVYLRRGQRRIDASPGLTMQLYDCSAGQSDCSQCRAVPPEYGCVWCPGNPAPSCVFKQSCSSAASDTCPLRTSLRVVCELQPSGKPKRGPVLIKVGQSTSGISTQEFTYQDPQLLDLDPDKGPVSGGTRLTIKGRQLLTGQPSDLQAFLGQQPCFIVENVTDSQLVCQTGRSNRTGGASVSVFFGKAKKIVPNGAFKYMDDPVITRVEPGESYQAGGRMLLVEGSNFDVVQRPLVVVWVEPATQREVKRKRRRQALLNAKQQGFNNSVTTGKSFVYHPNPELYPLNRDSPDTPFRFKPGGVIAVEGVHLTRAMSREEVRAQLGDQECEVKTLDSTHLYCEPPEVQPKSLDHNDLPTLKVLMGNLEVDLGMVQYDGGLPPVPLAAQIGLAAGVAVIILSVLVVILMYRRKSKQALRDYKKVLLQLETLEINVGDQCRKEFTDLMTEMMDLSSDVGGPGVPLLDYKTYAERVFFPGQQVAPLSRQLDLPESRRITVEQGLQQLNNLLNNRLFLTRFIHTLEAQQGFSQRDRGYVASLLTMALHDKLEYFTEVMKSLLQDLVQQYVAKNPKLMLRRTETVVEKMLTNWMSICLYSFLKDVAGEPLYMLYRAIKYQVDKGPVDSVTGKAKRTLNDSHLLREDIEYSAMTLTVLVKNGVEVQHCPVKVLDLDTITQVKDKILDQVYKGAPFSQRPAVAFGSGRSPDSSDDDVTAVVQGRWKRINTLQHYKVPDGATVALIPRCSAGNGVSQVFQTGERRATLWHLVKSSEDPEIPKHRKSSMRERERAKAIPEIYLTRLLSMKGTLQKFVDDVFVAILSTKRPPPIAVRFFFDFLDDMAEKHGIDDLETVHIWKTNSLPLRFWVNILKNPQFVLDVQVTDSIDAVLSVIAQTFIDSCTTSEHKVGRDSPVNKLLYAREIPRYKQLVERYYSDIHSAASGCYQEMNSTLTELSGSFASEMNTLVALHELYKYINKYYDQVIMSLEEDSAGQKMQLAYRLQQVAALVENKVTDL</sequence>
<dbReference type="Pfam" id="PF24479">
    <property type="entry name" value="PSI_PlexinA-B"/>
    <property type="match status" value="1"/>
</dbReference>
<comment type="caution">
    <text evidence="20">The sequence shown here is derived from an EMBL/GenBank/DDBJ whole genome shotgun (WGS) entry which is preliminary data.</text>
</comment>
<comment type="caution">
    <text evidence="16">Lacks conserved residue(s) required for the propagation of feature annotation.</text>
</comment>
<dbReference type="Pfam" id="PF24317">
    <property type="entry name" value="PSI_Plexin-B"/>
    <property type="match status" value="1"/>
</dbReference>
<dbReference type="EMBL" id="JBBPFD010000020">
    <property type="protein sequence ID" value="KAK7884592.1"/>
    <property type="molecule type" value="Genomic_DNA"/>
</dbReference>
<dbReference type="SMART" id="SM00630">
    <property type="entry name" value="Sema"/>
    <property type="match status" value="1"/>
</dbReference>
<dbReference type="InterPro" id="IPR036352">
    <property type="entry name" value="Semap_dom_sf"/>
</dbReference>
<dbReference type="Pfam" id="PF01833">
    <property type="entry name" value="TIG"/>
    <property type="match status" value="1"/>
</dbReference>
<evidence type="ECO:0000256" key="16">
    <source>
        <dbReference type="PROSITE-ProRule" id="PRU00352"/>
    </source>
</evidence>
<dbReference type="Proteomes" id="UP001460270">
    <property type="component" value="Unassembled WGS sequence"/>
</dbReference>
<organism evidence="20 21">
    <name type="scientific">Mugilogobius chulae</name>
    <name type="common">yellowstripe goby</name>
    <dbReference type="NCBI Taxonomy" id="88201"/>
    <lineage>
        <taxon>Eukaryota</taxon>
        <taxon>Metazoa</taxon>
        <taxon>Chordata</taxon>
        <taxon>Craniata</taxon>
        <taxon>Vertebrata</taxon>
        <taxon>Euteleostomi</taxon>
        <taxon>Actinopterygii</taxon>
        <taxon>Neopterygii</taxon>
        <taxon>Teleostei</taxon>
        <taxon>Neoteleostei</taxon>
        <taxon>Acanthomorphata</taxon>
        <taxon>Gobiaria</taxon>
        <taxon>Gobiiformes</taxon>
        <taxon>Gobioidei</taxon>
        <taxon>Gobiidae</taxon>
        <taxon>Gobionellinae</taxon>
        <taxon>Mugilogobius</taxon>
    </lineage>
</organism>
<evidence type="ECO:0000256" key="12">
    <source>
        <dbReference type="ARBA" id="ARBA00023170"/>
    </source>
</evidence>
<keyword evidence="11" id="KW-1015">Disulfide bond</keyword>
<dbReference type="SUPFAM" id="SSF101912">
    <property type="entry name" value="Sema domain"/>
    <property type="match status" value="1"/>
</dbReference>
<keyword evidence="8 17" id="KW-1133">Transmembrane helix</keyword>
<dbReference type="GO" id="GO:0017154">
    <property type="term" value="F:semaphorin receptor activity"/>
    <property type="evidence" value="ECO:0007669"/>
    <property type="project" value="InterPro"/>
</dbReference>
<evidence type="ECO:0000256" key="2">
    <source>
        <dbReference type="ARBA" id="ARBA00010297"/>
    </source>
</evidence>
<evidence type="ECO:0000256" key="1">
    <source>
        <dbReference type="ARBA" id="ARBA00004251"/>
    </source>
</evidence>
<dbReference type="SUPFAM" id="SSF81296">
    <property type="entry name" value="E set domains"/>
    <property type="match status" value="2"/>
</dbReference>
<dbReference type="PANTHER" id="PTHR22625">
    <property type="entry name" value="PLEXIN"/>
    <property type="match status" value="1"/>
</dbReference>
<dbReference type="InterPro" id="IPR013783">
    <property type="entry name" value="Ig-like_fold"/>
</dbReference>
<feature type="domain" description="Sema" evidence="19">
    <location>
        <begin position="1"/>
        <end position="485"/>
    </location>
</feature>
<proteinExistence type="inferred from homology"/>
<evidence type="ECO:0000256" key="15">
    <source>
        <dbReference type="ARBA" id="ARBA00070678"/>
    </source>
</evidence>
<dbReference type="FunFam" id="2.60.40.10:FF:000131">
    <property type="entry name" value="Plexin A2"/>
    <property type="match status" value="1"/>
</dbReference>
<evidence type="ECO:0000256" key="17">
    <source>
        <dbReference type="SAM" id="Phobius"/>
    </source>
</evidence>
<keyword evidence="12" id="KW-0675">Receptor</keyword>
<feature type="signal peptide" evidence="18">
    <location>
        <begin position="1"/>
        <end position="22"/>
    </location>
</feature>
<dbReference type="Pfam" id="PF17960">
    <property type="entry name" value="TIG_plexin"/>
    <property type="match status" value="1"/>
</dbReference>
<dbReference type="FunFam" id="1.10.506.10:FF:000012">
    <property type="entry name" value="Plexin B1"/>
    <property type="match status" value="1"/>
</dbReference>
<dbReference type="PROSITE" id="PS51004">
    <property type="entry name" value="SEMA"/>
    <property type="match status" value="1"/>
</dbReference>
<reference evidence="21" key="1">
    <citation type="submission" date="2024-04" db="EMBL/GenBank/DDBJ databases">
        <title>Salinicola lusitanus LLJ914,a marine bacterium isolated from the Okinawa Trough.</title>
        <authorList>
            <person name="Li J."/>
        </authorList>
    </citation>
    <scope>NUCLEOTIDE SEQUENCE [LARGE SCALE GENOMIC DNA]</scope>
</reference>
<dbReference type="GO" id="GO:0002116">
    <property type="term" value="C:semaphorin receptor complex"/>
    <property type="evidence" value="ECO:0007669"/>
    <property type="project" value="TreeGrafter"/>
</dbReference>
<dbReference type="FunFam" id="2.60.40.10:FF:000705">
    <property type="entry name" value="Plexin B1"/>
    <property type="match status" value="1"/>
</dbReference>
<dbReference type="InterPro" id="IPR057533">
    <property type="entry name" value="PSI_Plexin-B"/>
</dbReference>
<dbReference type="Pfam" id="PF08337">
    <property type="entry name" value="Plexin_cytopl"/>
    <property type="match status" value="1"/>
</dbReference>
<dbReference type="FunFam" id="1.10.506.10:FF:000010">
    <property type="entry name" value="Plexin B1"/>
    <property type="match status" value="1"/>
</dbReference>
<evidence type="ECO:0000256" key="9">
    <source>
        <dbReference type="ARBA" id="ARBA00023054"/>
    </source>
</evidence>
<name>A0AAW0N5N3_9GOBI</name>
<dbReference type="SUPFAM" id="SSF103575">
    <property type="entry name" value="Plexin repeat"/>
    <property type="match status" value="1"/>
</dbReference>
<dbReference type="Gene3D" id="2.130.10.10">
    <property type="entry name" value="YVTN repeat-like/Quinoprotein amine dehydrogenase"/>
    <property type="match status" value="1"/>
</dbReference>
<dbReference type="GO" id="GO:0007411">
    <property type="term" value="P:axon guidance"/>
    <property type="evidence" value="ECO:0007669"/>
    <property type="project" value="UniProtKB-ARBA"/>
</dbReference>
<keyword evidence="10 17" id="KW-0472">Membrane</keyword>
<dbReference type="InterPro" id="IPR008936">
    <property type="entry name" value="Rho_GTPase_activation_prot"/>
</dbReference>
<keyword evidence="3" id="KW-1003">Cell membrane</keyword>
<dbReference type="Gene3D" id="3.10.20.90">
    <property type="entry name" value="Phosphatidylinositol 3-kinase Catalytic Subunit, Chain A, domain 1"/>
    <property type="match status" value="1"/>
</dbReference>
<dbReference type="InterPro" id="IPR031148">
    <property type="entry name" value="Plexin"/>
</dbReference>
<comment type="subcellular location">
    <subcellularLocation>
        <location evidence="1">Cell membrane</location>
        <topology evidence="1">Single-pass type I membrane protein</topology>
    </subcellularLocation>
</comment>
<evidence type="ECO:0000256" key="18">
    <source>
        <dbReference type="SAM" id="SignalP"/>
    </source>
</evidence>
<dbReference type="InterPro" id="IPR001627">
    <property type="entry name" value="Semap_dom"/>
</dbReference>
<dbReference type="Pfam" id="PF01437">
    <property type="entry name" value="PSI"/>
    <property type="match status" value="1"/>
</dbReference>
<dbReference type="InterPro" id="IPR015943">
    <property type="entry name" value="WD40/YVTN_repeat-like_dom_sf"/>
</dbReference>
<dbReference type="FunFam" id="2.130.10.10:FF:000126">
    <property type="entry name" value="Plexin B1"/>
    <property type="match status" value="1"/>
</dbReference>
<accession>A0AAW0N5N3</accession>
<evidence type="ECO:0000256" key="3">
    <source>
        <dbReference type="ARBA" id="ARBA00022475"/>
    </source>
</evidence>
<dbReference type="InterPro" id="IPR014756">
    <property type="entry name" value="Ig_E-set"/>
</dbReference>
<evidence type="ECO:0000256" key="6">
    <source>
        <dbReference type="ARBA" id="ARBA00022729"/>
    </source>
</evidence>
<evidence type="ECO:0000256" key="4">
    <source>
        <dbReference type="ARBA" id="ARBA00022553"/>
    </source>
</evidence>
<dbReference type="Pfam" id="PF20170">
    <property type="entry name" value="Plexin_RBD"/>
    <property type="match status" value="1"/>
</dbReference>
<keyword evidence="21" id="KW-1185">Reference proteome</keyword>
<dbReference type="InterPro" id="IPR041019">
    <property type="entry name" value="TIG1_plexin"/>
</dbReference>
<dbReference type="GO" id="GO:0050772">
    <property type="term" value="P:positive regulation of axonogenesis"/>
    <property type="evidence" value="ECO:0007669"/>
    <property type="project" value="TreeGrafter"/>
</dbReference>
<evidence type="ECO:0000256" key="14">
    <source>
        <dbReference type="ARBA" id="ARBA00057668"/>
    </source>
</evidence>
<dbReference type="InterPro" id="IPR046800">
    <property type="entry name" value="Plexin_RBD"/>
</dbReference>
<dbReference type="SUPFAM" id="SSF48350">
    <property type="entry name" value="GTPase activation domain, GAP"/>
    <property type="match status" value="1"/>
</dbReference>
<keyword evidence="7" id="KW-0677">Repeat</keyword>
<dbReference type="InterPro" id="IPR002909">
    <property type="entry name" value="IPT_dom"/>
</dbReference>
<dbReference type="InterPro" id="IPR002165">
    <property type="entry name" value="Plexin_repeat"/>
</dbReference>
<protein>
    <recommendedName>
        <fullName evidence="15">Plexin-B1</fullName>
    </recommendedName>
</protein>
<dbReference type="Gene3D" id="1.10.506.10">
    <property type="entry name" value="GTPase Activation - p120gap, domain 1"/>
    <property type="match status" value="1"/>
</dbReference>
<evidence type="ECO:0000313" key="20">
    <source>
        <dbReference type="EMBL" id="KAK7884592.1"/>
    </source>
</evidence>
<evidence type="ECO:0000259" key="19">
    <source>
        <dbReference type="PROSITE" id="PS51004"/>
    </source>
</evidence>
<dbReference type="Pfam" id="PF01403">
    <property type="entry name" value="Sema"/>
    <property type="match status" value="1"/>
</dbReference>
<evidence type="ECO:0000256" key="10">
    <source>
        <dbReference type="ARBA" id="ARBA00023136"/>
    </source>
</evidence>
<dbReference type="GO" id="GO:0005886">
    <property type="term" value="C:plasma membrane"/>
    <property type="evidence" value="ECO:0007669"/>
    <property type="project" value="UniProtKB-SubCell"/>
</dbReference>
<dbReference type="InterPro" id="IPR013548">
    <property type="entry name" value="Plexin_cytoplasmic_RasGAP_dom"/>
</dbReference>
<keyword evidence="13" id="KW-0325">Glycoprotein</keyword>
<dbReference type="GO" id="GO:0007162">
    <property type="term" value="P:negative regulation of cell adhesion"/>
    <property type="evidence" value="ECO:0007669"/>
    <property type="project" value="TreeGrafter"/>
</dbReference>
<dbReference type="Gene3D" id="2.60.40.10">
    <property type="entry name" value="Immunoglobulins"/>
    <property type="match status" value="2"/>
</dbReference>
<dbReference type="PANTHER" id="PTHR22625:SF69">
    <property type="entry name" value="PLEXIN-B3"/>
    <property type="match status" value="1"/>
</dbReference>
<evidence type="ECO:0000313" key="21">
    <source>
        <dbReference type="Proteomes" id="UP001460270"/>
    </source>
</evidence>
<keyword evidence="9" id="KW-0175">Coiled coil</keyword>
<comment type="similarity">
    <text evidence="2">Belongs to the plexin family.</text>
</comment>
<evidence type="ECO:0000256" key="7">
    <source>
        <dbReference type="ARBA" id="ARBA00022737"/>
    </source>
</evidence>
<evidence type="ECO:0000256" key="8">
    <source>
        <dbReference type="ARBA" id="ARBA00022989"/>
    </source>
</evidence>
<feature type="transmembrane region" description="Helical" evidence="17">
    <location>
        <begin position="1117"/>
        <end position="1141"/>
    </location>
</feature>
<dbReference type="SMART" id="SM00429">
    <property type="entry name" value="IPT"/>
    <property type="match status" value="2"/>
</dbReference>
<evidence type="ECO:0000256" key="13">
    <source>
        <dbReference type="ARBA" id="ARBA00023180"/>
    </source>
</evidence>
<gene>
    <name evidence="20" type="ORF">WMY93_027715</name>
</gene>
<keyword evidence="5 17" id="KW-0812">Transmembrane</keyword>